<organism evidence="2 3">
    <name type="scientific">Trichomalopsis sarcophagae</name>
    <dbReference type="NCBI Taxonomy" id="543379"/>
    <lineage>
        <taxon>Eukaryota</taxon>
        <taxon>Metazoa</taxon>
        <taxon>Ecdysozoa</taxon>
        <taxon>Arthropoda</taxon>
        <taxon>Hexapoda</taxon>
        <taxon>Insecta</taxon>
        <taxon>Pterygota</taxon>
        <taxon>Neoptera</taxon>
        <taxon>Endopterygota</taxon>
        <taxon>Hymenoptera</taxon>
        <taxon>Apocrita</taxon>
        <taxon>Proctotrupomorpha</taxon>
        <taxon>Chalcidoidea</taxon>
        <taxon>Pteromalidae</taxon>
        <taxon>Pteromalinae</taxon>
        <taxon>Trichomalopsis</taxon>
    </lineage>
</organism>
<accession>A0A232F0W7</accession>
<proteinExistence type="predicted"/>
<evidence type="ECO:0000256" key="1">
    <source>
        <dbReference type="SAM" id="MobiDB-lite"/>
    </source>
</evidence>
<protein>
    <submittedName>
        <fullName evidence="2">Uncharacterized protein</fullName>
    </submittedName>
</protein>
<sequence length="130" mass="15150">MWSKSISRCGPESILKSAMQKTRRSSENEISSRRRFGTAAAPEREKEGEYILGEDDWRRRVTEQLPNSQLDSCPRPQWEFRPTDRAKTIIADGLFPRVQRDATSKNIDKVERDATSKNIDKRLNYNKLHI</sequence>
<dbReference type="AlphaFoldDB" id="A0A232F0W7"/>
<feature type="region of interest" description="Disordered" evidence="1">
    <location>
        <begin position="1"/>
        <end position="49"/>
    </location>
</feature>
<dbReference type="Proteomes" id="UP000215335">
    <property type="component" value="Unassembled WGS sequence"/>
</dbReference>
<gene>
    <name evidence="2" type="ORF">TSAR_014862</name>
</gene>
<keyword evidence="3" id="KW-1185">Reference proteome</keyword>
<dbReference type="EMBL" id="NNAY01001334">
    <property type="protein sequence ID" value="OXU24324.1"/>
    <property type="molecule type" value="Genomic_DNA"/>
</dbReference>
<name>A0A232F0W7_9HYME</name>
<comment type="caution">
    <text evidence="2">The sequence shown here is derived from an EMBL/GenBank/DDBJ whole genome shotgun (WGS) entry which is preliminary data.</text>
</comment>
<reference evidence="2 3" key="1">
    <citation type="journal article" date="2017" name="Curr. Biol.">
        <title>The Evolution of Venom by Co-option of Single-Copy Genes.</title>
        <authorList>
            <person name="Martinson E.O."/>
            <person name="Mrinalini"/>
            <person name="Kelkar Y.D."/>
            <person name="Chang C.H."/>
            <person name="Werren J.H."/>
        </authorList>
    </citation>
    <scope>NUCLEOTIDE SEQUENCE [LARGE SCALE GENOMIC DNA]</scope>
    <source>
        <strain evidence="2 3">Alberta</strain>
        <tissue evidence="2">Whole body</tissue>
    </source>
</reference>
<evidence type="ECO:0000313" key="3">
    <source>
        <dbReference type="Proteomes" id="UP000215335"/>
    </source>
</evidence>
<evidence type="ECO:0000313" key="2">
    <source>
        <dbReference type="EMBL" id="OXU24324.1"/>
    </source>
</evidence>